<sequence length="242" mass="25312">MTRKTAFVLGGSKGIGAEIVRTLAVAGHDVAFTYNSSTDLAAALCDELRAAGLTCFCFRADVRDLSSVPQAIAKAASQLGHINILINNAGILKRGKLQEFDLLAFDEIFNVNVRGPFIASQAVLPFMPNGGRILMMGSVAADRSAIEGSAFYAATKAALSSMARGFARDVAPLGITVNTIQPGVIETNMVSPGALSRDAYHAIPAGRKGLPSDVANLVRFLVSDESSYITGTSLNIDGGYLA</sequence>
<dbReference type="Pfam" id="PF13561">
    <property type="entry name" value="adh_short_C2"/>
    <property type="match status" value="1"/>
</dbReference>
<dbReference type="EMBL" id="CP000632">
    <property type="protein sequence ID" value="ACM31489.1"/>
    <property type="molecule type" value="Genomic_DNA"/>
</dbReference>
<evidence type="ECO:0000313" key="5">
    <source>
        <dbReference type="Proteomes" id="UP000001600"/>
    </source>
</evidence>
<feature type="domain" description="Ketoreductase" evidence="3">
    <location>
        <begin position="4"/>
        <end position="183"/>
    </location>
</feature>
<dbReference type="InterPro" id="IPR036291">
    <property type="entry name" value="NAD(P)-bd_dom_sf"/>
</dbReference>
<dbReference type="Proteomes" id="UP000001600">
    <property type="component" value="Plasmid pAgK84"/>
</dbReference>
<dbReference type="SMART" id="SM00822">
    <property type="entry name" value="PKS_KR"/>
    <property type="match status" value="1"/>
</dbReference>
<organism evidence="4 5">
    <name type="scientific">Rhizobium rhizogenes (strain K84 / ATCC BAA-868)</name>
    <name type="common">Agrobacterium radiobacter</name>
    <dbReference type="NCBI Taxonomy" id="311403"/>
    <lineage>
        <taxon>Bacteria</taxon>
        <taxon>Pseudomonadati</taxon>
        <taxon>Pseudomonadota</taxon>
        <taxon>Alphaproteobacteria</taxon>
        <taxon>Hyphomicrobiales</taxon>
        <taxon>Rhizobiaceae</taxon>
        <taxon>Rhizobium/Agrobacterium group</taxon>
        <taxon>Rhizobium</taxon>
    </lineage>
</organism>
<dbReference type="HOGENOM" id="CLU_010194_1_3_5"/>
<dbReference type="InterPro" id="IPR057326">
    <property type="entry name" value="KR_dom"/>
</dbReference>
<evidence type="ECO:0000259" key="3">
    <source>
        <dbReference type="SMART" id="SM00822"/>
    </source>
</evidence>
<dbReference type="FunFam" id="3.40.50.720:FF:000084">
    <property type="entry name" value="Short-chain dehydrogenase reductase"/>
    <property type="match status" value="1"/>
</dbReference>
<dbReference type="PANTHER" id="PTHR43639:SF1">
    <property type="entry name" value="SHORT-CHAIN DEHYDROGENASE_REDUCTASE FAMILY PROTEIN"/>
    <property type="match status" value="1"/>
</dbReference>
<dbReference type="PRINTS" id="PR00081">
    <property type="entry name" value="GDHRDH"/>
</dbReference>
<geneLocation type="plasmid" evidence="4 5">
    <name>pAgK84</name>
</geneLocation>
<accession>B9JQP0</accession>
<comment type="similarity">
    <text evidence="1">Belongs to the short-chain dehydrogenases/reductases (SDR) family.</text>
</comment>
<dbReference type="SUPFAM" id="SSF51735">
    <property type="entry name" value="NAD(P)-binding Rossmann-fold domains"/>
    <property type="match status" value="1"/>
</dbReference>
<keyword evidence="4" id="KW-0614">Plasmid</keyword>
<evidence type="ECO:0000256" key="2">
    <source>
        <dbReference type="ARBA" id="ARBA00023002"/>
    </source>
</evidence>
<dbReference type="PRINTS" id="PR00080">
    <property type="entry name" value="SDRFAMILY"/>
</dbReference>
<evidence type="ECO:0000313" key="4">
    <source>
        <dbReference type="EMBL" id="ACM31489.1"/>
    </source>
</evidence>
<gene>
    <name evidence="4" type="primary">agnD3</name>
    <name evidence="4" type="ordered locus">Arad_15036</name>
</gene>
<evidence type="ECO:0000256" key="1">
    <source>
        <dbReference type="ARBA" id="ARBA00006484"/>
    </source>
</evidence>
<dbReference type="eggNOG" id="COG1028">
    <property type="taxonomic scope" value="Bacteria"/>
</dbReference>
<proteinExistence type="inferred from homology"/>
<dbReference type="InterPro" id="IPR020904">
    <property type="entry name" value="Sc_DH/Rdtase_CS"/>
</dbReference>
<dbReference type="Gene3D" id="3.40.50.720">
    <property type="entry name" value="NAD(P)-binding Rossmann-like Domain"/>
    <property type="match status" value="1"/>
</dbReference>
<keyword evidence="2" id="KW-0560">Oxidoreductase</keyword>
<dbReference type="PANTHER" id="PTHR43639">
    <property type="entry name" value="OXIDOREDUCTASE, SHORT-CHAIN DEHYDROGENASE/REDUCTASE FAMILY (AFU_ORTHOLOGUE AFUA_5G02870)"/>
    <property type="match status" value="1"/>
</dbReference>
<dbReference type="KEGG" id="ara:Arad_15036"/>
<dbReference type="PROSITE" id="PS00061">
    <property type="entry name" value="ADH_SHORT"/>
    <property type="match status" value="1"/>
</dbReference>
<dbReference type="InterPro" id="IPR002347">
    <property type="entry name" value="SDR_fam"/>
</dbReference>
<dbReference type="CDD" id="cd05233">
    <property type="entry name" value="SDR_c"/>
    <property type="match status" value="1"/>
</dbReference>
<dbReference type="AlphaFoldDB" id="B9JQP0"/>
<dbReference type="GO" id="GO:0016491">
    <property type="term" value="F:oxidoreductase activity"/>
    <property type="evidence" value="ECO:0007669"/>
    <property type="project" value="UniProtKB-KW"/>
</dbReference>
<reference evidence="4 5" key="1">
    <citation type="journal article" date="2009" name="J. Bacteriol.">
        <title>Genome sequences of three Agrobacterium biovars help elucidate the evolution of multichromosome genomes in bacteria.</title>
        <authorList>
            <person name="Slater S.C."/>
            <person name="Goldman B.S."/>
            <person name="Goodner B."/>
            <person name="Setubal J.C."/>
            <person name="Farrand S.K."/>
            <person name="Nester E.W."/>
            <person name="Burr T.J."/>
            <person name="Banta L."/>
            <person name="Dickerman A.W."/>
            <person name="Paulsen I."/>
            <person name="Otten L."/>
            <person name="Suen G."/>
            <person name="Welch R."/>
            <person name="Almeida N.F."/>
            <person name="Arnold F."/>
            <person name="Burton O.T."/>
            <person name="Du Z."/>
            <person name="Ewing A."/>
            <person name="Godsy E."/>
            <person name="Heisel S."/>
            <person name="Houmiel K.L."/>
            <person name="Jhaveri J."/>
            <person name="Lu J."/>
            <person name="Miller N.M."/>
            <person name="Norton S."/>
            <person name="Chen Q."/>
            <person name="Phoolcharoen W."/>
            <person name="Ohlin V."/>
            <person name="Ondrusek D."/>
            <person name="Pride N."/>
            <person name="Stricklin S.L."/>
            <person name="Sun J."/>
            <person name="Wheeler C."/>
            <person name="Wilson L."/>
            <person name="Zhu H."/>
            <person name="Wood D.W."/>
        </authorList>
    </citation>
    <scope>NUCLEOTIDE SEQUENCE [LARGE SCALE GENOMIC DNA]</scope>
    <source>
        <strain evidence="5">K84 / ATCC BAA-868</strain>
        <plasmid evidence="4 5">pAgK84</plasmid>
    </source>
</reference>
<dbReference type="RefSeq" id="WP_011199121.1">
    <property type="nucleotide sequence ID" value="NC_011994.1"/>
</dbReference>
<name>B9JQP0_RHIR8</name>
<protein>
    <submittedName>
        <fullName evidence="4">Short-chain dehydrogenase</fullName>
    </submittedName>
</protein>